<dbReference type="Pfam" id="PF01695">
    <property type="entry name" value="IstB_IS21"/>
    <property type="match status" value="1"/>
</dbReference>
<keyword evidence="2" id="KW-0547">Nucleotide-binding</keyword>
<evidence type="ECO:0000313" key="2">
    <source>
        <dbReference type="EMBL" id="MCU6706335.1"/>
    </source>
</evidence>
<dbReference type="RefSeq" id="WP_038671544.1">
    <property type="nucleotide sequence ID" value="NZ_JAOQJZ010000011.1"/>
</dbReference>
<sequence>MKYSISAYDKAENELKRRREAVMNEHEVHAQEIAQRLPEIEVLTRSLKANNCELMKGIVGKNAHGREYIQKMRQNNANTKRAIKGLLKMGGYPEDYLDYHYYCPKCCDYGYRDGVKCKCFTDLLKKYTTEELNENCSIQLHDFSEFRIEFYPESDGNGMSPREKMRTVYSNCRAYADKFHENSPSLFFIGKTGLGKTFLSACIANELIQKGYSVIFASLLKLLRQIEDEHFGRATGQTLDIIENADLVILDDLGSEFQTSFTDSVIYEIINERINLGRPTIISTNLTNEEYNAKYNERIVSRLTGCFMPIMFVGNDIRHVKLKNNL</sequence>
<reference evidence="2 3" key="1">
    <citation type="journal article" date="2021" name="ISME Commun">
        <title>Automated analysis of genomic sequences facilitates high-throughput and comprehensive description of bacteria.</title>
        <authorList>
            <person name="Hitch T.C.A."/>
        </authorList>
    </citation>
    <scope>NUCLEOTIDE SEQUENCE [LARGE SCALE GENOMIC DNA]</scope>
    <source>
        <strain evidence="2 3">Sanger_31</strain>
    </source>
</reference>
<comment type="caution">
    <text evidence="2">The sequence shown here is derived from an EMBL/GenBank/DDBJ whole genome shotgun (WGS) entry which is preliminary data.</text>
</comment>
<evidence type="ECO:0000313" key="3">
    <source>
        <dbReference type="Proteomes" id="UP001208131"/>
    </source>
</evidence>
<accession>A0AAE3LIB5</accession>
<dbReference type="InterPro" id="IPR002611">
    <property type="entry name" value="IstB_ATP-bd"/>
</dbReference>
<keyword evidence="2" id="KW-0067">ATP-binding</keyword>
<gene>
    <name evidence="2" type="ORF">OCV57_10435</name>
</gene>
<dbReference type="SUPFAM" id="SSF52540">
    <property type="entry name" value="P-loop containing nucleoside triphosphate hydrolases"/>
    <property type="match status" value="1"/>
</dbReference>
<evidence type="ECO:0000259" key="1">
    <source>
        <dbReference type="SMART" id="SM00382"/>
    </source>
</evidence>
<dbReference type="PANTHER" id="PTHR30050">
    <property type="entry name" value="CHROMOSOMAL REPLICATION INITIATOR PROTEIN DNAA"/>
    <property type="match status" value="1"/>
</dbReference>
<protein>
    <submittedName>
        <fullName evidence="2">ATP-binding protein</fullName>
    </submittedName>
</protein>
<dbReference type="InterPro" id="IPR027417">
    <property type="entry name" value="P-loop_NTPase"/>
</dbReference>
<organism evidence="2 3">
    <name type="scientific">Hominimerdicola aceti</name>
    <dbReference type="NCBI Taxonomy" id="2981726"/>
    <lineage>
        <taxon>Bacteria</taxon>
        <taxon>Bacillati</taxon>
        <taxon>Bacillota</taxon>
        <taxon>Clostridia</taxon>
        <taxon>Eubacteriales</taxon>
        <taxon>Oscillospiraceae</taxon>
        <taxon>Hominimerdicola</taxon>
    </lineage>
</organism>
<dbReference type="NCBIfam" id="NF005304">
    <property type="entry name" value="PRK06835.1"/>
    <property type="match status" value="1"/>
</dbReference>
<feature type="domain" description="AAA+ ATPase" evidence="1">
    <location>
        <begin position="182"/>
        <end position="318"/>
    </location>
</feature>
<dbReference type="GO" id="GO:0005524">
    <property type="term" value="F:ATP binding"/>
    <property type="evidence" value="ECO:0007669"/>
    <property type="project" value="UniProtKB-KW"/>
</dbReference>
<keyword evidence="3" id="KW-1185">Reference proteome</keyword>
<dbReference type="EMBL" id="JAOQJZ010000011">
    <property type="protein sequence ID" value="MCU6706335.1"/>
    <property type="molecule type" value="Genomic_DNA"/>
</dbReference>
<proteinExistence type="predicted"/>
<dbReference type="GO" id="GO:0006260">
    <property type="term" value="P:DNA replication"/>
    <property type="evidence" value="ECO:0007669"/>
    <property type="project" value="TreeGrafter"/>
</dbReference>
<dbReference type="SMART" id="SM00382">
    <property type="entry name" value="AAA"/>
    <property type="match status" value="1"/>
</dbReference>
<dbReference type="InterPro" id="IPR003593">
    <property type="entry name" value="AAA+_ATPase"/>
</dbReference>
<name>A0AAE3LIB5_9FIRM</name>
<dbReference type="Gene3D" id="3.40.50.300">
    <property type="entry name" value="P-loop containing nucleotide triphosphate hydrolases"/>
    <property type="match status" value="1"/>
</dbReference>
<dbReference type="CDD" id="cd00009">
    <property type="entry name" value="AAA"/>
    <property type="match status" value="1"/>
</dbReference>
<dbReference type="PANTHER" id="PTHR30050:SF4">
    <property type="entry name" value="ATP-BINDING PROTEIN RV3427C IN INSERTION SEQUENCE-RELATED"/>
    <property type="match status" value="1"/>
</dbReference>
<dbReference type="AlphaFoldDB" id="A0AAE3LIB5"/>
<dbReference type="Proteomes" id="UP001208131">
    <property type="component" value="Unassembled WGS sequence"/>
</dbReference>